<feature type="domain" description="ADYC" evidence="1">
    <location>
        <begin position="183"/>
        <end position="346"/>
    </location>
</feature>
<protein>
    <recommendedName>
        <fullName evidence="1">ADYC domain-containing protein</fullName>
    </recommendedName>
</protein>
<accession>A0A084SQB6</accession>
<dbReference type="AlphaFoldDB" id="A0A084SQB6"/>
<dbReference type="EMBL" id="JPMI01000197">
    <property type="protein sequence ID" value="KFA90651.1"/>
    <property type="molecule type" value="Genomic_DNA"/>
</dbReference>
<proteinExistence type="predicted"/>
<comment type="caution">
    <text evidence="2">The sequence shown here is derived from an EMBL/GenBank/DDBJ whole genome shotgun (WGS) entry which is preliminary data.</text>
</comment>
<gene>
    <name evidence="2" type="ORF">Q664_27070</name>
</gene>
<evidence type="ECO:0000313" key="2">
    <source>
        <dbReference type="EMBL" id="KFA90651.1"/>
    </source>
</evidence>
<reference evidence="2 3" key="1">
    <citation type="submission" date="2014-07" db="EMBL/GenBank/DDBJ databases">
        <title>Draft Genome Sequence of Gephyronic Acid Producer, Cystobacter violaceus Strain Cb vi76.</title>
        <authorList>
            <person name="Stevens D.C."/>
            <person name="Young J."/>
            <person name="Carmichael R."/>
            <person name="Tan J."/>
            <person name="Taylor R.E."/>
        </authorList>
    </citation>
    <scope>NUCLEOTIDE SEQUENCE [LARGE SCALE GENOMIC DNA]</scope>
    <source>
        <strain evidence="2 3">Cb vi76</strain>
    </source>
</reference>
<organism evidence="2 3">
    <name type="scientific">Archangium violaceum Cb vi76</name>
    <dbReference type="NCBI Taxonomy" id="1406225"/>
    <lineage>
        <taxon>Bacteria</taxon>
        <taxon>Pseudomonadati</taxon>
        <taxon>Myxococcota</taxon>
        <taxon>Myxococcia</taxon>
        <taxon>Myxococcales</taxon>
        <taxon>Cystobacterineae</taxon>
        <taxon>Archangiaceae</taxon>
        <taxon>Archangium</taxon>
    </lineage>
</organism>
<evidence type="ECO:0000259" key="1">
    <source>
        <dbReference type="Pfam" id="PF20032"/>
    </source>
</evidence>
<evidence type="ECO:0000313" key="3">
    <source>
        <dbReference type="Proteomes" id="UP000028547"/>
    </source>
</evidence>
<name>A0A084SQB6_9BACT</name>
<sequence>MALVTVASGCGACQQVIRPAEPTTGPVSTCPGGPLCGIDKALIAGITVTDECPTGNCDPGGNGNAKGLYTAEGGNYCFMVGDTKYFCPEAFVHRPKGLMLSVRYLNGVFGVVEFPVEARLASDSSPVYMLAVEGDRTQLTLKYRQNGVEHTLTGADVSKVILSLKSMPMGHGDATQLISYDMRFVTEQKEKTAQDGVYRYRLNYREVRPGNNTWLRHCAGDDETVVSFLPGQRVSGATGYVKDDATVVTMGCEQGSIVTCLAWGYTPWDPATGLRDETRDYVYQSCLQAKRAAYFVGKGDWRSYTKRNTKIFRRDQYGFARPQDSFEDVEALWSPLGAVCLNTKNRRRPTAEPWLGQNENNLKTYGVGPCSPEDYTLQGKVFTGPVEDPSTLP</sequence>
<dbReference type="Proteomes" id="UP000028547">
    <property type="component" value="Unassembled WGS sequence"/>
</dbReference>
<dbReference type="InterPro" id="IPR045426">
    <property type="entry name" value="ADYC"/>
</dbReference>
<dbReference type="Pfam" id="PF20032">
    <property type="entry name" value="ADYC"/>
    <property type="match status" value="1"/>
</dbReference>